<dbReference type="GO" id="GO:0051410">
    <property type="term" value="P:detoxification of nitrogen compound"/>
    <property type="evidence" value="ECO:0007669"/>
    <property type="project" value="TreeGrafter"/>
</dbReference>
<reference evidence="6" key="1">
    <citation type="submission" date="2018-10" db="EMBL/GenBank/DDBJ databases">
        <title>Population genomic analysis revealed the cold adaptation of white poplar.</title>
        <authorList>
            <person name="Liu Y.-J."/>
        </authorList>
    </citation>
    <scope>NUCLEOTIDE SEQUENCE [LARGE SCALE GENOMIC DNA]</scope>
    <source>
        <strain evidence="6">PAL-ZL1</strain>
    </source>
</reference>
<evidence type="ECO:0000256" key="3">
    <source>
        <dbReference type="PROSITE-ProRule" id="PRU10139"/>
    </source>
</evidence>
<proteinExistence type="inferred from homology"/>
<dbReference type="GO" id="GO:0047427">
    <property type="term" value="F:cyanoalanine nitrilase activity"/>
    <property type="evidence" value="ECO:0007669"/>
    <property type="project" value="UniProtKB-EC"/>
</dbReference>
<dbReference type="EMBL" id="RCHU01000926">
    <property type="protein sequence ID" value="TKR86075.1"/>
    <property type="molecule type" value="Genomic_DNA"/>
</dbReference>
<dbReference type="SUPFAM" id="SSF56317">
    <property type="entry name" value="Carbon-nitrogen hydrolase"/>
    <property type="match status" value="1"/>
</dbReference>
<dbReference type="AlphaFoldDB" id="A0A4V6A4B1"/>
<evidence type="ECO:0000256" key="4">
    <source>
        <dbReference type="SAM" id="MobiDB-lite"/>
    </source>
</evidence>
<accession>A0A4V6A4B1</accession>
<sequence>MEEEFAKNAEAKQVKKRGPRPLIVAQSQAKNVRIRMPAICSPAIYRIKDELGLGSCDEAIHWLVRHVRPDLIPIPETPTKNKSSKTGPIPKTGSVDHDSVPKPACSASPDGDMPAYDFLPTAGGVPAARSPVKATVVQASTMFFDTPATLEKAERLIAGAAAYGSQLLVFPEAFVGGYPTCVKLDATNSPETDGDLQKYYASAIDVPGPEVDRLAKCAGKYKVHLVMGVVERAGCYLYSTMLFFDSLGKCLGQHRKLIQTLSESALWRSGEKSTLPTYETSIGKIGGLICWDNRLPLLRTELYDKGVEIYCAPTSDAGEIWRASMTHIALEGSCFVLSANQFCRRRDYPFPPGDINGDASLDDITCAGGSVIISPSGTILAGPDYKGECLISADLDLGHIILAKTQYGGIESGVDKNHVSVAANGSEPSLFAAEIKTKALEELSG</sequence>
<dbReference type="Gene3D" id="3.60.110.10">
    <property type="entry name" value="Carbon-nitrogen hydrolase"/>
    <property type="match status" value="1"/>
</dbReference>
<evidence type="ECO:0000256" key="2">
    <source>
        <dbReference type="ARBA" id="ARBA00008129"/>
    </source>
</evidence>
<dbReference type="InterPro" id="IPR044149">
    <property type="entry name" value="Nitrilases_CHs"/>
</dbReference>
<dbReference type="STRING" id="43335.A0A4V6A4B1"/>
<dbReference type="InterPro" id="IPR036526">
    <property type="entry name" value="C-N_Hydrolase_sf"/>
</dbReference>
<feature type="domain" description="CN hydrolase" evidence="5">
    <location>
        <begin position="132"/>
        <end position="397"/>
    </location>
</feature>
<dbReference type="InterPro" id="IPR000132">
    <property type="entry name" value="Nitrilase/CN_hydratase_CS"/>
</dbReference>
<comment type="catalytic activity">
    <reaction evidence="1">
        <text>3-cyano-L-alanine + 2 H2O = L-aspartate + NH4(+)</text>
        <dbReference type="Rhea" id="RHEA:11188"/>
        <dbReference type="ChEBI" id="CHEBI:15377"/>
        <dbReference type="ChEBI" id="CHEBI:28938"/>
        <dbReference type="ChEBI" id="CHEBI:29991"/>
        <dbReference type="ChEBI" id="CHEBI:77860"/>
        <dbReference type="EC" id="3.5.5.4"/>
    </reaction>
</comment>
<evidence type="ECO:0000313" key="6">
    <source>
        <dbReference type="EMBL" id="TKR86075.1"/>
    </source>
</evidence>
<feature type="region of interest" description="Disordered" evidence="4">
    <location>
        <begin position="74"/>
        <end position="107"/>
    </location>
</feature>
<evidence type="ECO:0000256" key="1">
    <source>
        <dbReference type="ARBA" id="ARBA00000322"/>
    </source>
</evidence>
<feature type="active site" description="Proton acceptor" evidence="3">
    <location>
        <position position="172"/>
    </location>
</feature>
<gene>
    <name evidence="6" type="ORF">D5086_0000241470</name>
</gene>
<comment type="caution">
    <text evidence="6">The sequence shown here is derived from an EMBL/GenBank/DDBJ whole genome shotgun (WGS) entry which is preliminary data.</text>
</comment>
<dbReference type="PANTHER" id="PTHR46044">
    <property type="entry name" value="NITRILASE"/>
    <property type="match status" value="1"/>
</dbReference>
<comment type="similarity">
    <text evidence="2">Belongs to the carbon-nitrogen hydrolase superfamily. Nitrilase family.</text>
</comment>
<dbReference type="PROSITE" id="PS50263">
    <property type="entry name" value="CN_HYDROLASE"/>
    <property type="match status" value="1"/>
</dbReference>
<protein>
    <submittedName>
        <fullName evidence="6">Bifunctional nitrilase/nitrile hydratase NIT4B-like</fullName>
    </submittedName>
</protein>
<dbReference type="CDD" id="cd07564">
    <property type="entry name" value="nitrilases_CHs"/>
    <property type="match status" value="1"/>
</dbReference>
<dbReference type="PANTHER" id="PTHR46044:SF8">
    <property type="entry name" value="BIFUNCTIONAL NITRILASE_NITRILE HYDRATASE NIT4B"/>
    <property type="match status" value="1"/>
</dbReference>
<dbReference type="Pfam" id="PF00795">
    <property type="entry name" value="CN_hydrolase"/>
    <property type="match status" value="1"/>
</dbReference>
<dbReference type="InterPro" id="IPR003010">
    <property type="entry name" value="C-N_Hydrolase"/>
</dbReference>
<organism evidence="6">
    <name type="scientific">Populus alba</name>
    <name type="common">White poplar</name>
    <dbReference type="NCBI Taxonomy" id="43335"/>
    <lineage>
        <taxon>Eukaryota</taxon>
        <taxon>Viridiplantae</taxon>
        <taxon>Streptophyta</taxon>
        <taxon>Embryophyta</taxon>
        <taxon>Tracheophyta</taxon>
        <taxon>Spermatophyta</taxon>
        <taxon>Magnoliopsida</taxon>
        <taxon>eudicotyledons</taxon>
        <taxon>Gunneridae</taxon>
        <taxon>Pentapetalae</taxon>
        <taxon>rosids</taxon>
        <taxon>fabids</taxon>
        <taxon>Malpighiales</taxon>
        <taxon>Salicaceae</taxon>
        <taxon>Saliceae</taxon>
        <taxon>Populus</taxon>
    </lineage>
</organism>
<dbReference type="PROSITE" id="PS00920">
    <property type="entry name" value="NITRIL_CHT_1"/>
    <property type="match status" value="1"/>
</dbReference>
<name>A0A4V6A4B1_POPAL</name>
<dbReference type="GO" id="GO:0018822">
    <property type="term" value="F:nitrile hydratase activity"/>
    <property type="evidence" value="ECO:0007669"/>
    <property type="project" value="TreeGrafter"/>
</dbReference>
<evidence type="ECO:0000259" key="5">
    <source>
        <dbReference type="PROSITE" id="PS50263"/>
    </source>
</evidence>